<dbReference type="EMBL" id="SDEE01000349">
    <property type="protein sequence ID" value="RXW17340.1"/>
    <property type="molecule type" value="Genomic_DNA"/>
</dbReference>
<protein>
    <submittedName>
        <fullName evidence="2">Uncharacterized protein</fullName>
    </submittedName>
</protein>
<name>A0A4Q2DC97_9AGAR</name>
<dbReference type="Proteomes" id="UP000290288">
    <property type="component" value="Unassembled WGS sequence"/>
</dbReference>
<sequence>MAADAWLYMSRTCRVSRSSPMDASLMLTDVFPPPLVAQPSALFPPLLQSDPLFMVKAEQPDDLVSPMQLLPEDPALAYMNVPMESSPMEAVEASVSLDSLLYPPDIASGAPSFALAPPTDTLMSLEITPTTLSTPSPPLPVLAASQPLAVSGLSLELSSASIQAPSPPFSVVPSSLEAALIPTASFTSPQRASSSVSPVPISNASSQSPAPYSTSASQSPTATTAASQPAMALPPAEAENILIKDEVPIAKQKKEVANLLNA</sequence>
<accession>A0A4Q2DC97</accession>
<reference evidence="2 3" key="1">
    <citation type="submission" date="2019-01" db="EMBL/GenBank/DDBJ databases">
        <title>Draft genome sequence of Psathyrella aberdarensis IHI B618.</title>
        <authorList>
            <person name="Buettner E."/>
            <person name="Kellner H."/>
        </authorList>
    </citation>
    <scope>NUCLEOTIDE SEQUENCE [LARGE SCALE GENOMIC DNA]</scope>
    <source>
        <strain evidence="2 3">IHI B618</strain>
    </source>
</reference>
<evidence type="ECO:0000256" key="1">
    <source>
        <dbReference type="SAM" id="MobiDB-lite"/>
    </source>
</evidence>
<gene>
    <name evidence="2" type="ORF">EST38_g8524</name>
</gene>
<proteinExistence type="predicted"/>
<organism evidence="2 3">
    <name type="scientific">Candolleomyces aberdarensis</name>
    <dbReference type="NCBI Taxonomy" id="2316362"/>
    <lineage>
        <taxon>Eukaryota</taxon>
        <taxon>Fungi</taxon>
        <taxon>Dikarya</taxon>
        <taxon>Basidiomycota</taxon>
        <taxon>Agaricomycotina</taxon>
        <taxon>Agaricomycetes</taxon>
        <taxon>Agaricomycetidae</taxon>
        <taxon>Agaricales</taxon>
        <taxon>Agaricineae</taxon>
        <taxon>Psathyrellaceae</taxon>
        <taxon>Candolleomyces</taxon>
    </lineage>
</organism>
<comment type="caution">
    <text evidence="2">The sequence shown here is derived from an EMBL/GenBank/DDBJ whole genome shotgun (WGS) entry which is preliminary data.</text>
</comment>
<evidence type="ECO:0000313" key="3">
    <source>
        <dbReference type="Proteomes" id="UP000290288"/>
    </source>
</evidence>
<dbReference type="AlphaFoldDB" id="A0A4Q2DC97"/>
<feature type="compositionally biased region" description="Low complexity" evidence="1">
    <location>
        <begin position="204"/>
        <end position="231"/>
    </location>
</feature>
<keyword evidence="3" id="KW-1185">Reference proteome</keyword>
<dbReference type="OrthoDB" id="10410840at2759"/>
<feature type="region of interest" description="Disordered" evidence="1">
    <location>
        <begin position="187"/>
        <end position="233"/>
    </location>
</feature>
<dbReference type="STRING" id="2316362.A0A4Q2DC97"/>
<feature type="compositionally biased region" description="Polar residues" evidence="1">
    <location>
        <begin position="187"/>
        <end position="203"/>
    </location>
</feature>
<evidence type="ECO:0000313" key="2">
    <source>
        <dbReference type="EMBL" id="RXW17340.1"/>
    </source>
</evidence>